<dbReference type="AlphaFoldDB" id="A0A6A6XRL8"/>
<reference evidence="2" key="1">
    <citation type="journal article" date="2020" name="Stud. Mycol.">
        <title>101 Dothideomycetes genomes: a test case for predicting lifestyles and emergence of pathogens.</title>
        <authorList>
            <person name="Haridas S."/>
            <person name="Albert R."/>
            <person name="Binder M."/>
            <person name="Bloem J."/>
            <person name="Labutti K."/>
            <person name="Salamov A."/>
            <person name="Andreopoulos B."/>
            <person name="Baker S."/>
            <person name="Barry K."/>
            <person name="Bills G."/>
            <person name="Bluhm B."/>
            <person name="Cannon C."/>
            <person name="Castanera R."/>
            <person name="Culley D."/>
            <person name="Daum C."/>
            <person name="Ezra D."/>
            <person name="Gonzalez J."/>
            <person name="Henrissat B."/>
            <person name="Kuo A."/>
            <person name="Liang C."/>
            <person name="Lipzen A."/>
            <person name="Lutzoni F."/>
            <person name="Magnuson J."/>
            <person name="Mondo S."/>
            <person name="Nolan M."/>
            <person name="Ohm R."/>
            <person name="Pangilinan J."/>
            <person name="Park H.-J."/>
            <person name="Ramirez L."/>
            <person name="Alfaro M."/>
            <person name="Sun H."/>
            <person name="Tritt A."/>
            <person name="Yoshinaga Y."/>
            <person name="Zwiers L.-H."/>
            <person name="Turgeon B."/>
            <person name="Goodwin S."/>
            <person name="Spatafora J."/>
            <person name="Crous P."/>
            <person name="Grigoriev I."/>
        </authorList>
    </citation>
    <scope>NUCLEOTIDE SEQUENCE</scope>
    <source>
        <strain evidence="2">CBS 109.77</strain>
    </source>
</reference>
<accession>A0A6A6XRL8</accession>
<protein>
    <submittedName>
        <fullName evidence="2">Uncharacterized protein</fullName>
    </submittedName>
</protein>
<name>A0A6A6XRL8_9PLEO</name>
<dbReference type="Proteomes" id="UP000799757">
    <property type="component" value="Unassembled WGS sequence"/>
</dbReference>
<evidence type="ECO:0000313" key="2">
    <source>
        <dbReference type="EMBL" id="KAF2798843.1"/>
    </source>
</evidence>
<feature type="compositionally biased region" description="Basic and acidic residues" evidence="1">
    <location>
        <begin position="57"/>
        <end position="84"/>
    </location>
</feature>
<proteinExistence type="predicted"/>
<evidence type="ECO:0000313" key="3">
    <source>
        <dbReference type="Proteomes" id="UP000799757"/>
    </source>
</evidence>
<evidence type="ECO:0000256" key="1">
    <source>
        <dbReference type="SAM" id="MobiDB-lite"/>
    </source>
</evidence>
<feature type="region of interest" description="Disordered" evidence="1">
    <location>
        <begin position="32"/>
        <end position="110"/>
    </location>
</feature>
<feature type="compositionally biased region" description="Polar residues" evidence="1">
    <location>
        <begin position="40"/>
        <end position="56"/>
    </location>
</feature>
<organism evidence="2 3">
    <name type="scientific">Melanomma pulvis-pyrius CBS 109.77</name>
    <dbReference type="NCBI Taxonomy" id="1314802"/>
    <lineage>
        <taxon>Eukaryota</taxon>
        <taxon>Fungi</taxon>
        <taxon>Dikarya</taxon>
        <taxon>Ascomycota</taxon>
        <taxon>Pezizomycotina</taxon>
        <taxon>Dothideomycetes</taxon>
        <taxon>Pleosporomycetidae</taxon>
        <taxon>Pleosporales</taxon>
        <taxon>Melanommataceae</taxon>
        <taxon>Melanomma</taxon>
    </lineage>
</organism>
<gene>
    <name evidence="2" type="ORF">K505DRAFT_357125</name>
</gene>
<keyword evidence="3" id="KW-1185">Reference proteome</keyword>
<feature type="compositionally biased region" description="Basic and acidic residues" evidence="1">
    <location>
        <begin position="93"/>
        <end position="110"/>
    </location>
</feature>
<dbReference type="EMBL" id="MU001775">
    <property type="protein sequence ID" value="KAF2798843.1"/>
    <property type="molecule type" value="Genomic_DNA"/>
</dbReference>
<sequence>MNTHLDLQATASDTEKALRCAVDADADTAQEIRIEDPNAEVSTACPSANDGVNTDSQNERTRPGREKEREAKEDVGEKGDDRLSLDLGPELELEPKSSCDGNGGRKDQLM</sequence>